<dbReference type="PANTHER" id="PTHR45339">
    <property type="entry name" value="HYBRID SIGNAL TRANSDUCTION HISTIDINE KINASE J"/>
    <property type="match status" value="1"/>
</dbReference>
<evidence type="ECO:0000256" key="17">
    <source>
        <dbReference type="ARBA" id="ARBA00074306"/>
    </source>
</evidence>
<dbReference type="Pfam" id="PF01627">
    <property type="entry name" value="Hpt"/>
    <property type="match status" value="1"/>
</dbReference>
<feature type="modified residue" description="4-aspartylphosphate" evidence="19">
    <location>
        <position position="768"/>
    </location>
</feature>
<dbReference type="SUPFAM" id="SSF55874">
    <property type="entry name" value="ATPase domain of HSP90 chaperone/DNA topoisomerase II/histidine kinase"/>
    <property type="match status" value="1"/>
</dbReference>
<dbReference type="FunFam" id="3.30.565.10:FF:000010">
    <property type="entry name" value="Sensor histidine kinase RcsC"/>
    <property type="match status" value="1"/>
</dbReference>
<dbReference type="SUPFAM" id="SSF47226">
    <property type="entry name" value="Histidine-containing phosphotransfer domain, HPT domain"/>
    <property type="match status" value="1"/>
</dbReference>
<feature type="domain" description="Histidine kinase" evidence="21">
    <location>
        <begin position="334"/>
        <end position="556"/>
    </location>
</feature>
<evidence type="ECO:0000259" key="22">
    <source>
        <dbReference type="PROSITE" id="PS50110"/>
    </source>
</evidence>
<dbReference type="PROSITE" id="PS50894">
    <property type="entry name" value="HPT"/>
    <property type="match status" value="1"/>
</dbReference>
<dbReference type="Gene3D" id="3.40.50.2300">
    <property type="match status" value="2"/>
</dbReference>
<evidence type="ECO:0000256" key="18">
    <source>
        <dbReference type="PROSITE-ProRule" id="PRU00110"/>
    </source>
</evidence>
<dbReference type="GO" id="GO:0000155">
    <property type="term" value="F:phosphorelay sensor kinase activity"/>
    <property type="evidence" value="ECO:0007669"/>
    <property type="project" value="InterPro"/>
</dbReference>
<dbReference type="CDD" id="cd00082">
    <property type="entry name" value="HisKA"/>
    <property type="match status" value="1"/>
</dbReference>
<dbReference type="EMBL" id="MRCG01000009">
    <property type="protein sequence ID" value="OKH47470.1"/>
    <property type="molecule type" value="Genomic_DNA"/>
</dbReference>
<keyword evidence="12" id="KW-1133">Transmembrane helix</keyword>
<evidence type="ECO:0000256" key="10">
    <source>
        <dbReference type="ARBA" id="ARBA00022777"/>
    </source>
</evidence>
<proteinExistence type="inferred from homology"/>
<evidence type="ECO:0000256" key="15">
    <source>
        <dbReference type="ARBA" id="ARBA00064003"/>
    </source>
</evidence>
<dbReference type="SMART" id="SM00073">
    <property type="entry name" value="HPT"/>
    <property type="match status" value="1"/>
</dbReference>
<dbReference type="STRING" id="549789.NIES30_13495"/>
<keyword evidence="14" id="KW-0472">Membrane</keyword>
<keyword evidence="11" id="KW-0067">ATP-binding</keyword>
<dbReference type="InterPro" id="IPR008207">
    <property type="entry name" value="Sig_transdc_His_kin_Hpt_dom"/>
</dbReference>
<comment type="subunit">
    <text evidence="15">At low DSF concentrations, interacts with RpfF.</text>
</comment>
<evidence type="ECO:0000256" key="3">
    <source>
        <dbReference type="ARBA" id="ARBA00006402"/>
    </source>
</evidence>
<dbReference type="InterPro" id="IPR000014">
    <property type="entry name" value="PAS"/>
</dbReference>
<dbReference type="RefSeq" id="WP_073608947.1">
    <property type="nucleotide sequence ID" value="NZ_MRCG01000009.1"/>
</dbReference>
<dbReference type="InterPro" id="IPR036890">
    <property type="entry name" value="HATPase_C_sf"/>
</dbReference>
<dbReference type="SUPFAM" id="SSF47384">
    <property type="entry name" value="Homodimeric domain of signal transducing histidine kinase"/>
    <property type="match status" value="1"/>
</dbReference>
<dbReference type="InterPro" id="IPR003594">
    <property type="entry name" value="HATPase_dom"/>
</dbReference>
<dbReference type="PANTHER" id="PTHR45339:SF1">
    <property type="entry name" value="HYBRID SIGNAL TRANSDUCTION HISTIDINE KINASE J"/>
    <property type="match status" value="1"/>
</dbReference>
<dbReference type="SUPFAM" id="SSF52172">
    <property type="entry name" value="CheY-like"/>
    <property type="match status" value="2"/>
</dbReference>
<dbReference type="InterPro" id="IPR005467">
    <property type="entry name" value="His_kinase_dom"/>
</dbReference>
<keyword evidence="13" id="KW-0902">Two-component regulatory system</keyword>
<dbReference type="InterPro" id="IPR003018">
    <property type="entry name" value="GAF"/>
</dbReference>
<feature type="modified residue" description="4-aspartylphosphate" evidence="19">
    <location>
        <position position="625"/>
    </location>
</feature>
<evidence type="ECO:0000256" key="7">
    <source>
        <dbReference type="ARBA" id="ARBA00022679"/>
    </source>
</evidence>
<dbReference type="OrthoDB" id="5389090at2"/>
<keyword evidence="6 19" id="KW-0597">Phosphoprotein</keyword>
<dbReference type="Pfam" id="PF00512">
    <property type="entry name" value="HisKA"/>
    <property type="match status" value="1"/>
</dbReference>
<comment type="similarity">
    <text evidence="3">In the N-terminal section; belongs to the phytochrome family.</text>
</comment>
<dbReference type="SUPFAM" id="SSF55781">
    <property type="entry name" value="GAF domain-like"/>
    <property type="match status" value="1"/>
</dbReference>
<evidence type="ECO:0000256" key="11">
    <source>
        <dbReference type="ARBA" id="ARBA00022840"/>
    </source>
</evidence>
<dbReference type="SUPFAM" id="SSF55785">
    <property type="entry name" value="PYP-like sensor domain (PAS domain)"/>
    <property type="match status" value="1"/>
</dbReference>
<dbReference type="Gene3D" id="1.10.287.130">
    <property type="match status" value="1"/>
</dbReference>
<comment type="caution">
    <text evidence="25">The sequence shown here is derived from an EMBL/GenBank/DDBJ whole genome shotgun (WGS) entry which is preliminary data.</text>
</comment>
<dbReference type="Pfam" id="PF00072">
    <property type="entry name" value="Response_reg"/>
    <property type="match status" value="2"/>
</dbReference>
<evidence type="ECO:0000256" key="9">
    <source>
        <dbReference type="ARBA" id="ARBA00022741"/>
    </source>
</evidence>
<evidence type="ECO:0000256" key="14">
    <source>
        <dbReference type="ARBA" id="ARBA00023136"/>
    </source>
</evidence>
<dbReference type="SMART" id="SM00387">
    <property type="entry name" value="HATPase_c"/>
    <property type="match status" value="1"/>
</dbReference>
<dbReference type="EC" id="2.7.13.3" evidence="4"/>
<keyword evidence="10" id="KW-0418">Kinase</keyword>
<dbReference type="InterPro" id="IPR003661">
    <property type="entry name" value="HisK_dim/P_dom"/>
</dbReference>
<dbReference type="Gene3D" id="3.30.450.20">
    <property type="entry name" value="PAS domain"/>
    <property type="match status" value="1"/>
</dbReference>
<dbReference type="InterPro" id="IPR035965">
    <property type="entry name" value="PAS-like_dom_sf"/>
</dbReference>
<dbReference type="Pfam" id="PF02518">
    <property type="entry name" value="HATPase_c"/>
    <property type="match status" value="1"/>
</dbReference>
<dbReference type="SMART" id="SM00065">
    <property type="entry name" value="GAF"/>
    <property type="match status" value="1"/>
</dbReference>
<comment type="subcellular location">
    <subcellularLocation>
        <location evidence="2">Cell membrane</location>
        <topology evidence="2">Multi-pass membrane protein</topology>
    </subcellularLocation>
</comment>
<dbReference type="CDD" id="cd17546">
    <property type="entry name" value="REC_hyHK_CKI1_RcsC-like"/>
    <property type="match status" value="2"/>
</dbReference>
<feature type="coiled-coil region" evidence="20">
    <location>
        <begin position="161"/>
        <end position="188"/>
    </location>
</feature>
<evidence type="ECO:0000256" key="19">
    <source>
        <dbReference type="PROSITE-ProRule" id="PRU00169"/>
    </source>
</evidence>
<dbReference type="InterPro" id="IPR001789">
    <property type="entry name" value="Sig_transdc_resp-reg_receiver"/>
</dbReference>
<evidence type="ECO:0000256" key="8">
    <source>
        <dbReference type="ARBA" id="ARBA00022692"/>
    </source>
</evidence>
<keyword evidence="26" id="KW-1185">Reference proteome</keyword>
<evidence type="ECO:0000256" key="1">
    <source>
        <dbReference type="ARBA" id="ARBA00000085"/>
    </source>
</evidence>
<sequence length="964" mass="106027">MQPAPLPANELCRLQALYDYHILDTPPADGFDNLTRLAAMVCDMPIALVSLIDQQRQWFKSRAGCVAARETARDLAFCAHAILQPGLMEVPNALEDERFWDNPLVTGEFNLRFYAGMPLITATGYALGTLCVIDQVPRTLTPFQRQALEMLAAQVVAQLDLHRQLEQIHQADLERQHLEETLRLQERAIAASCNGVIITDARQPNNPVIYVNPAFERITSYAAAEALGQNCRFLQGGHRDQPGLKTLRQAIAEGQDCTVEVINYRKDGTQYWNQLSIAPIHNPEGQLTHFIGIQTDISDRKLAEAQLHQNLHDLEQARCAAEAANQAKSEFLAMMSHEIRTPMNAVIGMTGLLLDTSLTDQQRDFVETTRNASDSLLTIINDILDFSKIESGKLELETQPFNLRTCLEEALDLLAAKASEKGLELAYLLPTQVPQYLLGDVSRLRQVLVNLVNNAIKFTPTGEVIVSVQAEPQTAAGQITLQVAIKDTGIGIPAHRLHQLFQPFCQVDASTTRQFGGTGLGLAISKRLCELMGGTLWVESLEGQGSTFYFTLRANLDPQPPTPATLSPTTMLQGRRLLVVDDNATNRKILQLQLQGWGMAVVTVDSGLAALEALETQRFDLAILDMQMPGMDGLALAQTLHRQFAERSLPLIMLTSLGWHHSIANQGLFAAYLTKPVKQAQLMEALANALIDRSETVRVSPRPSPAPVDTDLGRRCPQRILLAEDNVVNQKVALQILQRLGYRADVAANGYEVLAALAQRPYDLVLMDVQMPEMDGLAAAQQIVQRWPGCRPRLVAVTANAMQGDREQCLRAGMDDYISKPIRLEELIRVLETRKSTTPAAVDLTALHTFATTVGGDDARFMADLIASYLESADQLLVDMGTALDQQDWSTLQRAAHTLKSSSASVSADALSALCHDLEAVLRQDSNPAVADRVEAIRYALADVKTALQSVLVSPEVTSHVSQR</sequence>
<evidence type="ECO:0000256" key="4">
    <source>
        <dbReference type="ARBA" id="ARBA00012438"/>
    </source>
</evidence>
<evidence type="ECO:0000313" key="25">
    <source>
        <dbReference type="EMBL" id="OKH47470.1"/>
    </source>
</evidence>
<dbReference type="InterPro" id="IPR036641">
    <property type="entry name" value="HPT_dom_sf"/>
</dbReference>
<evidence type="ECO:0000313" key="26">
    <source>
        <dbReference type="Proteomes" id="UP000185557"/>
    </source>
</evidence>
<keyword evidence="8" id="KW-0812">Transmembrane</keyword>
<dbReference type="InterPro" id="IPR000700">
    <property type="entry name" value="PAS-assoc_C"/>
</dbReference>
<accession>A0A1U7J4L4</accession>
<dbReference type="SMART" id="SM00448">
    <property type="entry name" value="REC"/>
    <property type="match status" value="2"/>
</dbReference>
<evidence type="ECO:0000256" key="6">
    <source>
        <dbReference type="ARBA" id="ARBA00022553"/>
    </source>
</evidence>
<evidence type="ECO:0000256" key="5">
    <source>
        <dbReference type="ARBA" id="ARBA00022475"/>
    </source>
</evidence>
<dbReference type="Gene3D" id="3.30.565.10">
    <property type="entry name" value="Histidine kinase-like ATPase, C-terminal domain"/>
    <property type="match status" value="1"/>
</dbReference>
<dbReference type="InterPro" id="IPR004358">
    <property type="entry name" value="Sig_transdc_His_kin-like_C"/>
</dbReference>
<dbReference type="PROSITE" id="PS50110">
    <property type="entry name" value="RESPONSE_REGULATORY"/>
    <property type="match status" value="2"/>
</dbReference>
<dbReference type="CDD" id="cd00088">
    <property type="entry name" value="HPT"/>
    <property type="match status" value="1"/>
</dbReference>
<comment type="catalytic activity">
    <reaction evidence="1">
        <text>ATP + protein L-histidine = ADP + protein N-phospho-L-histidine.</text>
        <dbReference type="EC" id="2.7.13.3"/>
    </reaction>
</comment>
<keyword evidence="5" id="KW-1003">Cell membrane</keyword>
<keyword evidence="7" id="KW-0808">Transferase</keyword>
<feature type="domain" description="PAC" evidence="23">
    <location>
        <begin position="255"/>
        <end position="309"/>
    </location>
</feature>
<dbReference type="InterPro" id="IPR011006">
    <property type="entry name" value="CheY-like_superfamily"/>
</dbReference>
<dbReference type="InterPro" id="IPR029016">
    <property type="entry name" value="GAF-like_dom_sf"/>
</dbReference>
<dbReference type="NCBIfam" id="TIGR00229">
    <property type="entry name" value="sensory_box"/>
    <property type="match status" value="1"/>
</dbReference>
<feature type="modified residue" description="Phosphohistidine" evidence="18">
    <location>
        <position position="897"/>
    </location>
</feature>
<dbReference type="AlphaFoldDB" id="A0A1U7J4L4"/>
<dbReference type="FunFam" id="1.10.287.130:FF:000002">
    <property type="entry name" value="Two-component osmosensing histidine kinase"/>
    <property type="match status" value="1"/>
</dbReference>
<keyword evidence="9" id="KW-0547">Nucleotide-binding</keyword>
<feature type="domain" description="Response regulatory" evidence="22">
    <location>
        <begin position="719"/>
        <end position="835"/>
    </location>
</feature>
<feature type="domain" description="Response regulatory" evidence="22">
    <location>
        <begin position="576"/>
        <end position="690"/>
    </location>
</feature>
<dbReference type="Gene3D" id="1.20.120.160">
    <property type="entry name" value="HPT domain"/>
    <property type="match status" value="1"/>
</dbReference>
<dbReference type="SMART" id="SM00086">
    <property type="entry name" value="PAC"/>
    <property type="match status" value="1"/>
</dbReference>
<dbReference type="PROSITE" id="PS50113">
    <property type="entry name" value="PAC"/>
    <property type="match status" value="1"/>
</dbReference>
<evidence type="ECO:0000256" key="16">
    <source>
        <dbReference type="ARBA" id="ARBA00068150"/>
    </source>
</evidence>
<keyword evidence="20" id="KW-0175">Coiled coil</keyword>
<dbReference type="Proteomes" id="UP000185557">
    <property type="component" value="Unassembled WGS sequence"/>
</dbReference>
<dbReference type="CDD" id="cd00130">
    <property type="entry name" value="PAS"/>
    <property type="match status" value="1"/>
</dbReference>
<dbReference type="GO" id="GO:0005886">
    <property type="term" value="C:plasma membrane"/>
    <property type="evidence" value="ECO:0007669"/>
    <property type="project" value="UniProtKB-SubCell"/>
</dbReference>
<evidence type="ECO:0000259" key="21">
    <source>
        <dbReference type="PROSITE" id="PS50109"/>
    </source>
</evidence>
<dbReference type="PROSITE" id="PS50109">
    <property type="entry name" value="HIS_KIN"/>
    <property type="match status" value="1"/>
</dbReference>
<evidence type="ECO:0000256" key="12">
    <source>
        <dbReference type="ARBA" id="ARBA00022989"/>
    </source>
</evidence>
<name>A0A1U7J4L4_9CYAN</name>
<evidence type="ECO:0000256" key="13">
    <source>
        <dbReference type="ARBA" id="ARBA00023012"/>
    </source>
</evidence>
<dbReference type="PRINTS" id="PR00344">
    <property type="entry name" value="BCTRLSENSOR"/>
</dbReference>
<dbReference type="SMART" id="SM00388">
    <property type="entry name" value="HisKA"/>
    <property type="match status" value="1"/>
</dbReference>
<protein>
    <recommendedName>
        <fullName evidence="17">Circadian input-output histidine kinase CikA</fullName>
        <ecNumber evidence="4">2.7.13.3</ecNumber>
    </recommendedName>
    <alternativeName>
        <fullName evidence="16">Sensory/regulatory protein RpfC</fullName>
    </alternativeName>
</protein>
<dbReference type="Gene3D" id="3.30.450.40">
    <property type="match status" value="1"/>
</dbReference>
<reference evidence="25 26" key="1">
    <citation type="submission" date="2016-11" db="EMBL/GenBank/DDBJ databases">
        <title>Draft Genome Sequences of Nine Cyanobacterial Strains from Diverse Habitats.</title>
        <authorList>
            <person name="Zhu T."/>
            <person name="Hou S."/>
            <person name="Lu X."/>
            <person name="Hess W.R."/>
        </authorList>
    </citation>
    <scope>NUCLEOTIDE SEQUENCE [LARGE SCALE GENOMIC DNA]</scope>
    <source>
        <strain evidence="25 26">NIES-30</strain>
    </source>
</reference>
<evidence type="ECO:0000256" key="20">
    <source>
        <dbReference type="SAM" id="Coils"/>
    </source>
</evidence>
<dbReference type="CDD" id="cd16922">
    <property type="entry name" value="HATPase_EvgS-ArcB-TorS-like"/>
    <property type="match status" value="1"/>
</dbReference>
<dbReference type="GO" id="GO:0005524">
    <property type="term" value="F:ATP binding"/>
    <property type="evidence" value="ECO:0007669"/>
    <property type="project" value="UniProtKB-KW"/>
</dbReference>
<organism evidence="25 26">
    <name type="scientific">Phormidium tenue NIES-30</name>
    <dbReference type="NCBI Taxonomy" id="549789"/>
    <lineage>
        <taxon>Bacteria</taxon>
        <taxon>Bacillati</taxon>
        <taxon>Cyanobacteriota</taxon>
        <taxon>Cyanophyceae</taxon>
        <taxon>Oscillatoriophycideae</taxon>
        <taxon>Oscillatoriales</taxon>
        <taxon>Oscillatoriaceae</taxon>
        <taxon>Phormidium</taxon>
    </lineage>
</organism>
<evidence type="ECO:0000259" key="23">
    <source>
        <dbReference type="PROSITE" id="PS50113"/>
    </source>
</evidence>
<dbReference type="Pfam" id="PF13426">
    <property type="entry name" value="PAS_9"/>
    <property type="match status" value="1"/>
</dbReference>
<dbReference type="InterPro" id="IPR036097">
    <property type="entry name" value="HisK_dim/P_sf"/>
</dbReference>
<evidence type="ECO:0000259" key="24">
    <source>
        <dbReference type="PROSITE" id="PS50894"/>
    </source>
</evidence>
<gene>
    <name evidence="25" type="ORF">NIES30_13495</name>
</gene>
<evidence type="ECO:0000256" key="2">
    <source>
        <dbReference type="ARBA" id="ARBA00004651"/>
    </source>
</evidence>
<feature type="domain" description="HPt" evidence="24">
    <location>
        <begin position="858"/>
        <end position="951"/>
    </location>
</feature>
<dbReference type="InterPro" id="IPR001610">
    <property type="entry name" value="PAC"/>
</dbReference>